<sequence>MITQRACRNCNFISDQMKCPRCGGETSKEWQGYLIVVDPQKSEIARKMGIQANGRYALRVK</sequence>
<dbReference type="HAMAP" id="MF_00949">
    <property type="entry name" value="Spt4_arch"/>
    <property type="match status" value="1"/>
</dbReference>
<dbReference type="EMBL" id="AUZY01008530">
    <property type="protein sequence ID" value="EQD45651.1"/>
    <property type="molecule type" value="Genomic_DNA"/>
</dbReference>
<keyword evidence="1" id="KW-0804">Transcription</keyword>
<reference evidence="3" key="1">
    <citation type="submission" date="2013-08" db="EMBL/GenBank/DDBJ databases">
        <authorList>
            <person name="Mendez C."/>
            <person name="Richter M."/>
            <person name="Ferrer M."/>
            <person name="Sanchez J."/>
        </authorList>
    </citation>
    <scope>NUCLEOTIDE SEQUENCE</scope>
</reference>
<gene>
    <name evidence="3" type="ORF">B1B_12971</name>
</gene>
<dbReference type="GO" id="GO:0003899">
    <property type="term" value="F:DNA-directed RNA polymerase activity"/>
    <property type="evidence" value="ECO:0007669"/>
    <property type="project" value="UniProtKB-EC"/>
</dbReference>
<name>T0ZCB7_9ZZZZ</name>
<dbReference type="EC" id="2.7.7.6" evidence="3"/>
<feature type="domain" description="Spt4/RpoE2 zinc finger" evidence="2">
    <location>
        <begin position="4"/>
        <end position="61"/>
    </location>
</feature>
<dbReference type="Pfam" id="PF06093">
    <property type="entry name" value="Spt4"/>
    <property type="match status" value="1"/>
</dbReference>
<keyword evidence="3" id="KW-0808">Transferase</keyword>
<dbReference type="PANTHER" id="PTHR40704">
    <property type="entry name" value="TRANSCRIPTION ELONGATION FACTOR SPT4"/>
    <property type="match status" value="1"/>
</dbReference>
<dbReference type="AlphaFoldDB" id="T0ZCB7"/>
<protein>
    <submittedName>
        <fullName evidence="3">DNA-directed RNA polymerase, RpoE2, archaeal</fullName>
        <ecNumber evidence="3">2.7.7.6</ecNumber>
    </submittedName>
</protein>
<accession>T0ZCB7</accession>
<dbReference type="GO" id="GO:0000428">
    <property type="term" value="C:DNA-directed RNA polymerase complex"/>
    <property type="evidence" value="ECO:0007669"/>
    <property type="project" value="UniProtKB-KW"/>
</dbReference>
<evidence type="ECO:0000313" key="3">
    <source>
        <dbReference type="EMBL" id="EQD45651.1"/>
    </source>
</evidence>
<keyword evidence="3" id="KW-0548">Nucleotidyltransferase</keyword>
<dbReference type="GO" id="GO:0006355">
    <property type="term" value="P:regulation of DNA-templated transcription"/>
    <property type="evidence" value="ECO:0007669"/>
    <property type="project" value="InterPro"/>
</dbReference>
<keyword evidence="3" id="KW-0240">DNA-directed RNA polymerase</keyword>
<dbReference type="Gene3D" id="2.20.28.90">
    <property type="match status" value="1"/>
</dbReference>
<proteinExistence type="inferred from homology"/>
<dbReference type="InterPro" id="IPR007178">
    <property type="entry name" value="Spt4_arch"/>
</dbReference>
<evidence type="ECO:0000256" key="1">
    <source>
        <dbReference type="ARBA" id="ARBA00023163"/>
    </source>
</evidence>
<dbReference type="SUPFAM" id="SSF63393">
    <property type="entry name" value="RNA polymerase subunits"/>
    <property type="match status" value="1"/>
</dbReference>
<dbReference type="InterPro" id="IPR029040">
    <property type="entry name" value="RPABC4/Spt4"/>
</dbReference>
<dbReference type="PANTHER" id="PTHR40704:SF1">
    <property type="entry name" value="TRANSCRIPTION ELONGATION FACTOR SPT4"/>
    <property type="match status" value="1"/>
</dbReference>
<dbReference type="InterPro" id="IPR038589">
    <property type="entry name" value="Spt4_dom_sf"/>
</dbReference>
<reference evidence="3" key="2">
    <citation type="journal article" date="2014" name="ISME J.">
        <title>Microbial stratification in low pH oxic and suboxic macroscopic growths along an acid mine drainage.</title>
        <authorList>
            <person name="Mendez-Garcia C."/>
            <person name="Mesa V."/>
            <person name="Sprenger R.R."/>
            <person name="Richter M."/>
            <person name="Diez M.S."/>
            <person name="Solano J."/>
            <person name="Bargiela R."/>
            <person name="Golyshina O.V."/>
            <person name="Manteca A."/>
            <person name="Ramos J.L."/>
            <person name="Gallego J.R."/>
            <person name="Llorente I."/>
            <person name="Martins Dos Santos V.A."/>
            <person name="Jensen O.N."/>
            <person name="Pelaez A.I."/>
            <person name="Sanchez J."/>
            <person name="Ferrer M."/>
        </authorList>
    </citation>
    <scope>NUCLEOTIDE SEQUENCE</scope>
</reference>
<dbReference type="NCBIfam" id="NF041664">
    <property type="entry name" value="RNAP_arch_Epp"/>
    <property type="match status" value="1"/>
</dbReference>
<evidence type="ECO:0000259" key="2">
    <source>
        <dbReference type="SMART" id="SM01389"/>
    </source>
</evidence>
<organism evidence="3">
    <name type="scientific">mine drainage metagenome</name>
    <dbReference type="NCBI Taxonomy" id="410659"/>
    <lineage>
        <taxon>unclassified sequences</taxon>
        <taxon>metagenomes</taxon>
        <taxon>ecological metagenomes</taxon>
    </lineage>
</organism>
<dbReference type="InterPro" id="IPR022800">
    <property type="entry name" value="Spt4/RpoE2_Znf"/>
</dbReference>
<dbReference type="SMART" id="SM01389">
    <property type="entry name" value="Spt4"/>
    <property type="match status" value="1"/>
</dbReference>
<comment type="caution">
    <text evidence="3">The sequence shown here is derived from an EMBL/GenBank/DDBJ whole genome shotgun (WGS) entry which is preliminary data.</text>
</comment>